<keyword evidence="4 6" id="KW-1133">Transmembrane helix</keyword>
<dbReference type="PANTHER" id="PTHR12677">
    <property type="entry name" value="GOLGI APPARATUS MEMBRANE PROTEIN TVP38-RELATED"/>
    <property type="match status" value="1"/>
</dbReference>
<protein>
    <recommendedName>
        <fullName evidence="6">TVP38/TMEM64 family membrane protein</fullName>
    </recommendedName>
</protein>
<evidence type="ECO:0000256" key="1">
    <source>
        <dbReference type="ARBA" id="ARBA00004651"/>
    </source>
</evidence>
<keyword evidence="9" id="KW-1185">Reference proteome</keyword>
<dbReference type="Pfam" id="PF09335">
    <property type="entry name" value="VTT_dom"/>
    <property type="match status" value="1"/>
</dbReference>
<evidence type="ECO:0000313" key="8">
    <source>
        <dbReference type="EMBL" id="TCT15485.1"/>
    </source>
</evidence>
<dbReference type="Proteomes" id="UP000294902">
    <property type="component" value="Unassembled WGS sequence"/>
</dbReference>
<feature type="domain" description="VTT" evidence="7">
    <location>
        <begin position="67"/>
        <end position="189"/>
    </location>
</feature>
<evidence type="ECO:0000256" key="4">
    <source>
        <dbReference type="ARBA" id="ARBA00022989"/>
    </source>
</evidence>
<feature type="transmembrane region" description="Helical" evidence="6">
    <location>
        <begin position="7"/>
        <end position="28"/>
    </location>
</feature>
<organism evidence="8 9">
    <name type="scientific">Natranaerovirga pectinivora</name>
    <dbReference type="NCBI Taxonomy" id="682400"/>
    <lineage>
        <taxon>Bacteria</taxon>
        <taxon>Bacillati</taxon>
        <taxon>Bacillota</taxon>
        <taxon>Clostridia</taxon>
        <taxon>Lachnospirales</taxon>
        <taxon>Natranaerovirgaceae</taxon>
        <taxon>Natranaerovirga</taxon>
    </lineage>
</organism>
<dbReference type="OrthoDB" id="3173541at2"/>
<reference evidence="8 9" key="1">
    <citation type="submission" date="2019-03" db="EMBL/GenBank/DDBJ databases">
        <title>Genomic Encyclopedia of Type Strains, Phase IV (KMG-IV): sequencing the most valuable type-strain genomes for metagenomic binning, comparative biology and taxonomic classification.</title>
        <authorList>
            <person name="Goeker M."/>
        </authorList>
    </citation>
    <scope>NUCLEOTIDE SEQUENCE [LARGE SCALE GENOMIC DNA]</scope>
    <source>
        <strain evidence="8 9">DSM 24629</strain>
    </source>
</reference>
<evidence type="ECO:0000313" key="9">
    <source>
        <dbReference type="Proteomes" id="UP000294902"/>
    </source>
</evidence>
<comment type="similarity">
    <text evidence="6">Belongs to the TVP38/TMEM64 family.</text>
</comment>
<dbReference type="GO" id="GO:0005886">
    <property type="term" value="C:plasma membrane"/>
    <property type="evidence" value="ECO:0007669"/>
    <property type="project" value="UniProtKB-SubCell"/>
</dbReference>
<dbReference type="AlphaFoldDB" id="A0A4R3MMK0"/>
<dbReference type="InterPro" id="IPR015414">
    <property type="entry name" value="TMEM64"/>
</dbReference>
<sequence length="228" mass="26934">MEDRLDKLIRIIAVIMFVWIIVMLYQRYSHIINKNSFLQQVEQYKDMNIFFVLYIIIGTLLSCLFVPMSWVKAGAALTMGIGRGFVAALLIGNLFSVLSFVIGRLLSKKFLYKWFDRQKEKKNINYEDYMKNIEENGFYYVLYMRNIPIVTAAMVNYLCAMTTISFKKYFWGSFIGMIPGTLLNVYLVSNVFYWKDNVFNTIILAALIMIYYYALHRYTKKHISFQVK</sequence>
<dbReference type="PANTHER" id="PTHR12677:SF59">
    <property type="entry name" value="GOLGI APPARATUS MEMBRANE PROTEIN TVP38-RELATED"/>
    <property type="match status" value="1"/>
</dbReference>
<evidence type="ECO:0000259" key="7">
    <source>
        <dbReference type="Pfam" id="PF09335"/>
    </source>
</evidence>
<proteinExistence type="inferred from homology"/>
<feature type="transmembrane region" description="Helical" evidence="6">
    <location>
        <begin position="170"/>
        <end position="192"/>
    </location>
</feature>
<dbReference type="InterPro" id="IPR032816">
    <property type="entry name" value="VTT_dom"/>
</dbReference>
<evidence type="ECO:0000256" key="3">
    <source>
        <dbReference type="ARBA" id="ARBA00022692"/>
    </source>
</evidence>
<keyword evidence="2 6" id="KW-1003">Cell membrane</keyword>
<evidence type="ECO:0000256" key="6">
    <source>
        <dbReference type="RuleBase" id="RU366058"/>
    </source>
</evidence>
<comment type="caution">
    <text evidence="8">The sequence shown here is derived from an EMBL/GenBank/DDBJ whole genome shotgun (WGS) entry which is preliminary data.</text>
</comment>
<keyword evidence="5 6" id="KW-0472">Membrane</keyword>
<dbReference type="RefSeq" id="WP_132251219.1">
    <property type="nucleotide sequence ID" value="NZ_SMAL01000003.1"/>
</dbReference>
<name>A0A4R3MMK0_9FIRM</name>
<feature type="transmembrane region" description="Helical" evidence="6">
    <location>
        <begin position="83"/>
        <end position="106"/>
    </location>
</feature>
<keyword evidence="3 6" id="KW-0812">Transmembrane</keyword>
<evidence type="ECO:0000256" key="5">
    <source>
        <dbReference type="ARBA" id="ARBA00023136"/>
    </source>
</evidence>
<accession>A0A4R3MMK0</accession>
<feature type="transmembrane region" description="Helical" evidence="6">
    <location>
        <begin position="138"/>
        <end position="158"/>
    </location>
</feature>
<evidence type="ECO:0000256" key="2">
    <source>
        <dbReference type="ARBA" id="ARBA00022475"/>
    </source>
</evidence>
<feature type="transmembrane region" description="Helical" evidence="6">
    <location>
        <begin position="198"/>
        <end position="215"/>
    </location>
</feature>
<gene>
    <name evidence="8" type="ORF">EDC18_103190</name>
</gene>
<dbReference type="EMBL" id="SMAL01000003">
    <property type="protein sequence ID" value="TCT15485.1"/>
    <property type="molecule type" value="Genomic_DNA"/>
</dbReference>
<feature type="transmembrane region" description="Helical" evidence="6">
    <location>
        <begin position="48"/>
        <end position="71"/>
    </location>
</feature>
<comment type="subcellular location">
    <subcellularLocation>
        <location evidence="1 6">Cell membrane</location>
        <topology evidence="1 6">Multi-pass membrane protein</topology>
    </subcellularLocation>
</comment>